<keyword evidence="10" id="KW-1133">Transmembrane helix</keyword>
<dbReference type="AlphaFoldDB" id="A0AAQ3T424"/>
<evidence type="ECO:0000256" key="1">
    <source>
        <dbReference type="ARBA" id="ARBA00000439"/>
    </source>
</evidence>
<evidence type="ECO:0000313" key="12">
    <source>
        <dbReference type="Proteomes" id="UP001341281"/>
    </source>
</evidence>
<evidence type="ECO:0000256" key="4">
    <source>
        <dbReference type="ARBA" id="ARBA00022676"/>
    </source>
</evidence>
<keyword evidence="6 9" id="KW-0119">Carbohydrate metabolism</keyword>
<protein>
    <recommendedName>
        <fullName evidence="3 9">4-alpha-glucanotransferase</fullName>
        <ecNumber evidence="3 9">2.4.1.25</ecNumber>
    </recommendedName>
    <alternativeName>
        <fullName evidence="7 9">Amylomaltase</fullName>
    </alternativeName>
    <alternativeName>
        <fullName evidence="8 9">Disproportionating enzyme</fullName>
    </alternativeName>
</protein>
<dbReference type="NCBIfam" id="TIGR00217">
    <property type="entry name" value="malQ"/>
    <property type="match status" value="1"/>
</dbReference>
<dbReference type="Gene3D" id="3.20.20.80">
    <property type="entry name" value="Glycosidases"/>
    <property type="match status" value="1"/>
</dbReference>
<evidence type="ECO:0000256" key="5">
    <source>
        <dbReference type="ARBA" id="ARBA00022679"/>
    </source>
</evidence>
<keyword evidence="4 9" id="KW-0328">Glycosyltransferase</keyword>
<dbReference type="SUPFAM" id="SSF51445">
    <property type="entry name" value="(Trans)glycosidases"/>
    <property type="match status" value="1"/>
</dbReference>
<dbReference type="GO" id="GO:0004134">
    <property type="term" value="F:4-alpha-glucanotransferase activity"/>
    <property type="evidence" value="ECO:0007669"/>
    <property type="project" value="UniProtKB-EC"/>
</dbReference>
<dbReference type="EC" id="2.4.1.25" evidence="3 9"/>
<evidence type="ECO:0000256" key="7">
    <source>
        <dbReference type="ARBA" id="ARBA00031423"/>
    </source>
</evidence>
<keyword evidence="5 9" id="KW-0808">Transferase</keyword>
<dbReference type="EMBL" id="CP144747">
    <property type="protein sequence ID" value="WVZ66758.1"/>
    <property type="molecule type" value="Genomic_DNA"/>
</dbReference>
<feature type="transmembrane region" description="Helical" evidence="10">
    <location>
        <begin position="226"/>
        <end position="247"/>
    </location>
</feature>
<accession>A0AAQ3T424</accession>
<evidence type="ECO:0000256" key="2">
    <source>
        <dbReference type="ARBA" id="ARBA00005684"/>
    </source>
</evidence>
<keyword evidence="10" id="KW-0812">Transmembrane</keyword>
<dbReference type="InterPro" id="IPR003385">
    <property type="entry name" value="Glyco_hydro_77"/>
</dbReference>
<comment type="catalytic activity">
    <reaction evidence="1 9">
        <text>Transfers a segment of a (1-&gt;4)-alpha-D-glucan to a new position in an acceptor, which may be glucose or a (1-&gt;4)-alpha-D-glucan.</text>
        <dbReference type="EC" id="2.4.1.25"/>
    </reaction>
</comment>
<dbReference type="InterPro" id="IPR017853">
    <property type="entry name" value="GH"/>
</dbReference>
<evidence type="ECO:0000256" key="6">
    <source>
        <dbReference type="ARBA" id="ARBA00023277"/>
    </source>
</evidence>
<dbReference type="PANTHER" id="PTHR32438:SF5">
    <property type="entry name" value="4-ALPHA-GLUCANOTRANSFERASE DPE1, CHLOROPLASTIC_AMYLOPLASTIC"/>
    <property type="match status" value="1"/>
</dbReference>
<evidence type="ECO:0000256" key="3">
    <source>
        <dbReference type="ARBA" id="ARBA00012560"/>
    </source>
</evidence>
<reference evidence="11 12" key="1">
    <citation type="submission" date="2024-02" db="EMBL/GenBank/DDBJ databases">
        <title>High-quality chromosome-scale genome assembly of Pensacola bahiagrass (Paspalum notatum Flugge var. saurae).</title>
        <authorList>
            <person name="Vega J.M."/>
            <person name="Podio M."/>
            <person name="Orjuela J."/>
            <person name="Siena L.A."/>
            <person name="Pessino S.C."/>
            <person name="Combes M.C."/>
            <person name="Mariac C."/>
            <person name="Albertini E."/>
            <person name="Pupilli F."/>
            <person name="Ortiz J.P.A."/>
            <person name="Leblanc O."/>
        </authorList>
    </citation>
    <scope>NUCLEOTIDE SEQUENCE [LARGE SCALE GENOMIC DNA]</scope>
    <source>
        <strain evidence="11">R1</strain>
        <tissue evidence="11">Leaf</tissue>
    </source>
</reference>
<comment type="similarity">
    <text evidence="2 9">Belongs to the disproportionating enzyme family.</text>
</comment>
<name>A0AAQ3T424_PASNO</name>
<keyword evidence="12" id="KW-1185">Reference proteome</keyword>
<dbReference type="Pfam" id="PF02446">
    <property type="entry name" value="Glyco_hydro_77"/>
    <property type="match status" value="2"/>
</dbReference>
<evidence type="ECO:0000313" key="11">
    <source>
        <dbReference type="EMBL" id="WVZ66758.1"/>
    </source>
</evidence>
<dbReference type="Proteomes" id="UP001341281">
    <property type="component" value="Chromosome 03"/>
</dbReference>
<dbReference type="GO" id="GO:0005975">
    <property type="term" value="P:carbohydrate metabolic process"/>
    <property type="evidence" value="ECO:0007669"/>
    <property type="project" value="InterPro"/>
</dbReference>
<keyword evidence="10" id="KW-0472">Membrane</keyword>
<organism evidence="11 12">
    <name type="scientific">Paspalum notatum var. saurae</name>
    <dbReference type="NCBI Taxonomy" id="547442"/>
    <lineage>
        <taxon>Eukaryota</taxon>
        <taxon>Viridiplantae</taxon>
        <taxon>Streptophyta</taxon>
        <taxon>Embryophyta</taxon>
        <taxon>Tracheophyta</taxon>
        <taxon>Spermatophyta</taxon>
        <taxon>Magnoliopsida</taxon>
        <taxon>Liliopsida</taxon>
        <taxon>Poales</taxon>
        <taxon>Poaceae</taxon>
        <taxon>PACMAD clade</taxon>
        <taxon>Panicoideae</taxon>
        <taxon>Andropogonodae</taxon>
        <taxon>Paspaleae</taxon>
        <taxon>Paspalinae</taxon>
        <taxon>Paspalum</taxon>
    </lineage>
</organism>
<sequence length="644" mass="71802">MVLARVLTLQLPAPSSTPHHRFLLPPRAARVLPVRISCRAASAMAAAPAPAPVPDPAVVAAVGVGEELPEGYDQMMPIVEPARRRRAGVLLHPTSLRGPHGIGDLGDEALAFLHWLHDAGCTLWQVLPLVPPGRTSGEDGSPYSGQDANCGNTLLISLEELVKDGLLMADELPDPVDVEYVEFDTVANIKEPLIAKAAERLLLSHGELRTQYDCFKKNPNIAGKNFLYITFETMFFLVLVSLDILLLQMHDFSPQRENSEDMLTFSSGLVSLVLPGWLEDAALFAAIDKSIGAFSWYEWPEPLKNRHLGALEDIYQKQKNFIETFMAQQFLFQRQWQRIRKYAQKLGISIMGDMPIYVGYHSADVWANRKSFLLDKNGFPTFVSGVPPDAFSETGQLWNSPLYDWKAMEADGFSWWVKRIKRALDLYDEFRIDHFRGLAGFWAVPSDAKVALVGSWRVSIDLMNMAGPRNAFFDALFKAVGRINIIAEDLGVITEDVVQLRKSIGAPGMAVLQFAFGGGSDNPHLLHNHEMDQVVYTGTHDNDTVIGWWRNLPEEEKQIVIKYLPEAKNTDISWTLITSALASVARTSMITMQDILGLDSSARMNTPATQKGNWRWRIPSSVGFETLSPEAAKLKELLALHNRM</sequence>
<evidence type="ECO:0000256" key="10">
    <source>
        <dbReference type="SAM" id="Phobius"/>
    </source>
</evidence>
<gene>
    <name evidence="11" type="ORF">U9M48_015939</name>
</gene>
<dbReference type="PANTHER" id="PTHR32438">
    <property type="entry name" value="4-ALPHA-GLUCANOTRANSFERASE DPE1, CHLOROPLASTIC/AMYLOPLASTIC"/>
    <property type="match status" value="1"/>
</dbReference>
<proteinExistence type="inferred from homology"/>
<evidence type="ECO:0000256" key="8">
    <source>
        <dbReference type="ARBA" id="ARBA00031501"/>
    </source>
</evidence>
<dbReference type="NCBIfam" id="NF011080">
    <property type="entry name" value="PRK14508.1-3"/>
    <property type="match status" value="1"/>
</dbReference>
<evidence type="ECO:0000256" key="9">
    <source>
        <dbReference type="RuleBase" id="RU361207"/>
    </source>
</evidence>